<feature type="DNA-binding region" description="H-T-H motif" evidence="2">
    <location>
        <begin position="18"/>
        <end position="37"/>
    </location>
</feature>
<reference evidence="5" key="1">
    <citation type="journal article" date="2019" name="Int. J. Syst. Evol. Microbiol.">
        <title>The Global Catalogue of Microorganisms (GCM) 10K type strain sequencing project: providing services to taxonomists for standard genome sequencing and annotation.</title>
        <authorList>
            <consortium name="The Broad Institute Genomics Platform"/>
            <consortium name="The Broad Institute Genome Sequencing Center for Infectious Disease"/>
            <person name="Wu L."/>
            <person name="Ma J."/>
        </authorList>
    </citation>
    <scope>NUCLEOTIDE SEQUENCE [LARGE SCALE GENOMIC DNA]</scope>
    <source>
        <strain evidence="5">JCM 10977</strain>
    </source>
</reference>
<dbReference type="SUPFAM" id="SSF46689">
    <property type="entry name" value="Homeodomain-like"/>
    <property type="match status" value="1"/>
</dbReference>
<protein>
    <recommendedName>
        <fullName evidence="3">HTH tetR-type domain-containing protein</fullName>
    </recommendedName>
</protein>
<dbReference type="InterPro" id="IPR001647">
    <property type="entry name" value="HTH_TetR"/>
</dbReference>
<comment type="caution">
    <text evidence="4">The sequence shown here is derived from an EMBL/GenBank/DDBJ whole genome shotgun (WGS) entry which is preliminary data.</text>
</comment>
<evidence type="ECO:0000256" key="2">
    <source>
        <dbReference type="PROSITE-ProRule" id="PRU00335"/>
    </source>
</evidence>
<evidence type="ECO:0000313" key="4">
    <source>
        <dbReference type="EMBL" id="GAA0949701.1"/>
    </source>
</evidence>
<evidence type="ECO:0000259" key="3">
    <source>
        <dbReference type="PROSITE" id="PS50977"/>
    </source>
</evidence>
<dbReference type="Gene3D" id="1.10.357.10">
    <property type="entry name" value="Tetracycline Repressor, domain 2"/>
    <property type="match status" value="1"/>
</dbReference>
<gene>
    <name evidence="4" type="ORF">GCM10009554_48660</name>
</gene>
<organism evidence="4 5">
    <name type="scientific">Kribbella koreensis</name>
    <dbReference type="NCBI Taxonomy" id="57909"/>
    <lineage>
        <taxon>Bacteria</taxon>
        <taxon>Bacillati</taxon>
        <taxon>Actinomycetota</taxon>
        <taxon>Actinomycetes</taxon>
        <taxon>Propionibacteriales</taxon>
        <taxon>Kribbellaceae</taxon>
        <taxon>Kribbella</taxon>
    </lineage>
</organism>
<feature type="domain" description="HTH tetR-type" evidence="3">
    <location>
        <begin position="1"/>
        <end position="55"/>
    </location>
</feature>
<evidence type="ECO:0000313" key="5">
    <source>
        <dbReference type="Proteomes" id="UP001500542"/>
    </source>
</evidence>
<keyword evidence="5" id="KW-1185">Reference proteome</keyword>
<proteinExistence type="predicted"/>
<accession>A0ABP4BDV9</accession>
<sequence>MLDAALEILGSQGPAALTIAAVSKASGVSNGAIYHRFADRRSLLVAAQDRFLVKIEDAWLSRAAAVWDIAEGETLLRRLIEAFADVFTENRLIFQAFMLSGYDDPLLRERGAASTRQAAREFSALLVERFGTSPEAADTAYRILWGQAVSTALFADEEVTEFAVSSQSRRDHLLRALRAVIGI</sequence>
<dbReference type="EMBL" id="BAAAHK010000012">
    <property type="protein sequence ID" value="GAA0949701.1"/>
    <property type="molecule type" value="Genomic_DNA"/>
</dbReference>
<dbReference type="PROSITE" id="PS50977">
    <property type="entry name" value="HTH_TETR_2"/>
    <property type="match status" value="1"/>
</dbReference>
<dbReference type="PRINTS" id="PR00455">
    <property type="entry name" value="HTHTETR"/>
</dbReference>
<keyword evidence="1 2" id="KW-0238">DNA-binding</keyword>
<dbReference type="InterPro" id="IPR009057">
    <property type="entry name" value="Homeodomain-like_sf"/>
</dbReference>
<name>A0ABP4BDV9_9ACTN</name>
<dbReference type="Pfam" id="PF00440">
    <property type="entry name" value="TetR_N"/>
    <property type="match status" value="1"/>
</dbReference>
<evidence type="ECO:0000256" key="1">
    <source>
        <dbReference type="ARBA" id="ARBA00023125"/>
    </source>
</evidence>
<dbReference type="Proteomes" id="UP001500542">
    <property type="component" value="Unassembled WGS sequence"/>
</dbReference>